<dbReference type="SUPFAM" id="SSF49899">
    <property type="entry name" value="Concanavalin A-like lectins/glucanases"/>
    <property type="match status" value="1"/>
</dbReference>
<dbReference type="EMBL" id="KE546991">
    <property type="protein sequence ID" value="EPY51361.1"/>
    <property type="molecule type" value="Genomic_DNA"/>
</dbReference>
<dbReference type="RefSeq" id="XP_013023930.1">
    <property type="nucleotide sequence ID" value="XM_013168476.1"/>
</dbReference>
<accession>S9XC41</accession>
<dbReference type="SMART" id="SM00449">
    <property type="entry name" value="SPRY"/>
    <property type="match status" value="1"/>
</dbReference>
<evidence type="ECO:0000256" key="5">
    <source>
        <dbReference type="SAM" id="MobiDB-lite"/>
    </source>
</evidence>
<evidence type="ECO:0000256" key="1">
    <source>
        <dbReference type="ARBA" id="ARBA00004167"/>
    </source>
</evidence>
<organism evidence="8 9">
    <name type="scientific">Schizosaccharomyces cryophilus (strain OY26 / ATCC MYA-4695 / CBS 11777 / NBRC 106824 / NRRL Y48691)</name>
    <name type="common">Fission yeast</name>
    <dbReference type="NCBI Taxonomy" id="653667"/>
    <lineage>
        <taxon>Eukaryota</taxon>
        <taxon>Fungi</taxon>
        <taxon>Dikarya</taxon>
        <taxon>Ascomycota</taxon>
        <taxon>Taphrinomycotina</taxon>
        <taxon>Schizosaccharomycetes</taxon>
        <taxon>Schizosaccharomycetales</taxon>
        <taxon>Schizosaccharomycetaceae</taxon>
        <taxon>Schizosaccharomyces</taxon>
    </lineage>
</organism>
<evidence type="ECO:0000313" key="9">
    <source>
        <dbReference type="Proteomes" id="UP000015464"/>
    </source>
</evidence>
<evidence type="ECO:0000256" key="6">
    <source>
        <dbReference type="SAM" id="Phobius"/>
    </source>
</evidence>
<dbReference type="GO" id="GO:0016020">
    <property type="term" value="C:membrane"/>
    <property type="evidence" value="ECO:0007669"/>
    <property type="project" value="UniProtKB-SubCell"/>
</dbReference>
<dbReference type="PROSITE" id="PS50188">
    <property type="entry name" value="B302_SPRY"/>
    <property type="match status" value="1"/>
</dbReference>
<evidence type="ECO:0000256" key="2">
    <source>
        <dbReference type="ARBA" id="ARBA00022692"/>
    </source>
</evidence>
<name>S9XC41_SCHCR</name>
<protein>
    <submittedName>
        <fullName evidence="8">SPRY domain-containing protein</fullName>
    </submittedName>
</protein>
<evidence type="ECO:0000256" key="3">
    <source>
        <dbReference type="ARBA" id="ARBA00022989"/>
    </source>
</evidence>
<evidence type="ECO:0000313" key="8">
    <source>
        <dbReference type="EMBL" id="EPY51361.1"/>
    </source>
</evidence>
<proteinExistence type="predicted"/>
<dbReference type="STRING" id="653667.S9XC41"/>
<dbReference type="HOGENOM" id="CLU_016552_2_0_1"/>
<dbReference type="OMA" id="ANIKKWG"/>
<dbReference type="InterPro" id="IPR003877">
    <property type="entry name" value="SPRY_dom"/>
</dbReference>
<dbReference type="eggNOG" id="KOG1477">
    <property type="taxonomic scope" value="Eukaryota"/>
</dbReference>
<keyword evidence="2 6" id="KW-0812">Transmembrane</keyword>
<dbReference type="Proteomes" id="UP000015464">
    <property type="component" value="Unassembled WGS sequence"/>
</dbReference>
<dbReference type="PANTHER" id="PTHR12864">
    <property type="entry name" value="RAN BINDING PROTEIN 9-RELATED"/>
    <property type="match status" value="1"/>
</dbReference>
<keyword evidence="9" id="KW-1185">Reference proteome</keyword>
<feature type="domain" description="B30.2/SPRY" evidence="7">
    <location>
        <begin position="79"/>
        <end position="284"/>
    </location>
</feature>
<comment type="subcellular location">
    <subcellularLocation>
        <location evidence="1">Membrane</location>
        <topology evidence="1">Single-pass membrane protein</topology>
    </subcellularLocation>
</comment>
<dbReference type="AlphaFoldDB" id="S9XC41"/>
<dbReference type="GeneID" id="25036857"/>
<sequence length="389" mass="44060">MTFSIMQWLYTQDESDEAFLKFVLFLFITFFSALGALLFITLLLLLLRYSGHARILLRNNTPGELDDEAIENENIDEEGFAHLSEPGKERFLQAREFEMSAAQSRINTDAKLIDFLQVQEKGVFAWHFMPNLDYGAYASNRTELSFTQKEECCLQTNLPLQRINEVYYWEAKLLEVDENTTISIGLTTKPYPPFRMPGWNFWSLAYISDGTRRCNSPFTNKPYASFYQKGDVIGVAYKPKVNRIFFTRNGRRCAELPCTYRNVYPTVGATGPCVVHVNLGQAGYVFIEANIKKWRLAPPAGSLAPPPSYFTPQPTVNWDTVSESSVQTVTQADVNPPQIPQSNSNSHTTKSESLSSYNTAFQGFPSSSYAQSYPMHSMSARSKSDGEQQ</sequence>
<dbReference type="Pfam" id="PF00622">
    <property type="entry name" value="SPRY"/>
    <property type="match status" value="1"/>
</dbReference>
<dbReference type="OrthoDB" id="258495at2759"/>
<gene>
    <name evidence="8" type="ORF">SPOG_02534</name>
</gene>
<evidence type="ECO:0000256" key="4">
    <source>
        <dbReference type="ARBA" id="ARBA00023136"/>
    </source>
</evidence>
<dbReference type="Gene3D" id="2.60.120.920">
    <property type="match status" value="1"/>
</dbReference>
<dbReference type="InterPro" id="IPR001870">
    <property type="entry name" value="B30.2/SPRY"/>
</dbReference>
<feature type="transmembrane region" description="Helical" evidence="6">
    <location>
        <begin position="20"/>
        <end position="47"/>
    </location>
</feature>
<reference evidence="8 9" key="1">
    <citation type="journal article" date="2011" name="Science">
        <title>Comparative functional genomics of the fission yeasts.</title>
        <authorList>
            <person name="Rhind N."/>
            <person name="Chen Z."/>
            <person name="Yassour M."/>
            <person name="Thompson D.A."/>
            <person name="Haas B.J."/>
            <person name="Habib N."/>
            <person name="Wapinski I."/>
            <person name="Roy S."/>
            <person name="Lin M.F."/>
            <person name="Heiman D.I."/>
            <person name="Young S.K."/>
            <person name="Furuya K."/>
            <person name="Guo Y."/>
            <person name="Pidoux A."/>
            <person name="Chen H.M."/>
            <person name="Robbertse B."/>
            <person name="Goldberg J.M."/>
            <person name="Aoki K."/>
            <person name="Bayne E.H."/>
            <person name="Berlin A.M."/>
            <person name="Desjardins C.A."/>
            <person name="Dobbs E."/>
            <person name="Dukaj L."/>
            <person name="Fan L."/>
            <person name="FitzGerald M.G."/>
            <person name="French C."/>
            <person name="Gujja S."/>
            <person name="Hansen K."/>
            <person name="Keifenheim D."/>
            <person name="Levin J.Z."/>
            <person name="Mosher R.A."/>
            <person name="Mueller C.A."/>
            <person name="Pfiffner J."/>
            <person name="Priest M."/>
            <person name="Russ C."/>
            <person name="Smialowska A."/>
            <person name="Swoboda P."/>
            <person name="Sykes S.M."/>
            <person name="Vaughn M."/>
            <person name="Vengrova S."/>
            <person name="Yoder R."/>
            <person name="Zeng Q."/>
            <person name="Allshire R."/>
            <person name="Baulcombe D."/>
            <person name="Birren B.W."/>
            <person name="Brown W."/>
            <person name="Ekwall K."/>
            <person name="Kellis M."/>
            <person name="Leatherwood J."/>
            <person name="Levin H."/>
            <person name="Margalit H."/>
            <person name="Martienssen R."/>
            <person name="Nieduszynski C.A."/>
            <person name="Spatafora J.W."/>
            <person name="Friedman N."/>
            <person name="Dalgaard J.Z."/>
            <person name="Baumann P."/>
            <person name="Niki H."/>
            <person name="Regev A."/>
            <person name="Nusbaum C."/>
        </authorList>
    </citation>
    <scope>NUCLEOTIDE SEQUENCE [LARGE SCALE GENOMIC DNA]</scope>
    <source>
        <strain evidence="9">OY26 / ATCC MYA-4695 / CBS 11777 / NBRC 106824 / NRRL Y48691</strain>
    </source>
</reference>
<feature type="region of interest" description="Disordered" evidence="5">
    <location>
        <begin position="332"/>
        <end position="389"/>
    </location>
</feature>
<feature type="compositionally biased region" description="Polar residues" evidence="5">
    <location>
        <begin position="340"/>
        <end position="371"/>
    </location>
</feature>
<keyword evidence="3 6" id="KW-1133">Transmembrane helix</keyword>
<evidence type="ECO:0000259" key="7">
    <source>
        <dbReference type="PROSITE" id="PS50188"/>
    </source>
</evidence>
<dbReference type="InterPro" id="IPR050618">
    <property type="entry name" value="Ubq-SigPath_Reg"/>
</dbReference>
<keyword evidence="4 6" id="KW-0472">Membrane</keyword>
<dbReference type="CDD" id="cd12910">
    <property type="entry name" value="SPRY_SSH4_like"/>
    <property type="match status" value="1"/>
</dbReference>
<dbReference type="InterPro" id="IPR035780">
    <property type="entry name" value="SPRY_Ssh4-like"/>
</dbReference>
<dbReference type="InterPro" id="IPR043136">
    <property type="entry name" value="B30.2/SPRY_sf"/>
</dbReference>
<dbReference type="InterPro" id="IPR013320">
    <property type="entry name" value="ConA-like_dom_sf"/>
</dbReference>